<evidence type="ECO:0000313" key="2">
    <source>
        <dbReference type="EMBL" id="MDQ0363110.1"/>
    </source>
</evidence>
<evidence type="ECO:0000256" key="1">
    <source>
        <dbReference type="SAM" id="SignalP"/>
    </source>
</evidence>
<protein>
    <recommendedName>
        <fullName evidence="4">Lipoprotein</fullName>
    </recommendedName>
</protein>
<evidence type="ECO:0008006" key="4">
    <source>
        <dbReference type="Google" id="ProtNLM"/>
    </source>
</evidence>
<accession>A0ABU0E9D6</accession>
<evidence type="ECO:0000313" key="3">
    <source>
        <dbReference type="Proteomes" id="UP001230220"/>
    </source>
</evidence>
<dbReference type="EMBL" id="JAUSUR010000009">
    <property type="protein sequence ID" value="MDQ0363110.1"/>
    <property type="molecule type" value="Genomic_DNA"/>
</dbReference>
<organism evidence="2 3">
    <name type="scientific">Breznakia pachnodae</name>
    <dbReference type="NCBI Taxonomy" id="265178"/>
    <lineage>
        <taxon>Bacteria</taxon>
        <taxon>Bacillati</taxon>
        <taxon>Bacillota</taxon>
        <taxon>Erysipelotrichia</taxon>
        <taxon>Erysipelotrichales</taxon>
        <taxon>Erysipelotrichaceae</taxon>
        <taxon>Breznakia</taxon>
    </lineage>
</organism>
<feature type="chain" id="PRO_5045330629" description="Lipoprotein" evidence="1">
    <location>
        <begin position="22"/>
        <end position="210"/>
    </location>
</feature>
<proteinExistence type="predicted"/>
<gene>
    <name evidence="2" type="ORF">J2S15_003871</name>
</gene>
<feature type="signal peptide" evidence="1">
    <location>
        <begin position="1"/>
        <end position="21"/>
    </location>
</feature>
<reference evidence="2 3" key="1">
    <citation type="submission" date="2023-07" db="EMBL/GenBank/DDBJ databases">
        <title>Genomic Encyclopedia of Type Strains, Phase IV (KMG-IV): sequencing the most valuable type-strain genomes for metagenomic binning, comparative biology and taxonomic classification.</title>
        <authorList>
            <person name="Goeker M."/>
        </authorList>
    </citation>
    <scope>NUCLEOTIDE SEQUENCE [LARGE SCALE GENOMIC DNA]</scope>
    <source>
        <strain evidence="2 3">DSM 16784</strain>
    </source>
</reference>
<comment type="caution">
    <text evidence="2">The sequence shown here is derived from an EMBL/GenBank/DDBJ whole genome shotgun (WGS) entry which is preliminary data.</text>
</comment>
<keyword evidence="1" id="KW-0732">Signal</keyword>
<dbReference type="Proteomes" id="UP001230220">
    <property type="component" value="Unassembled WGS sequence"/>
</dbReference>
<dbReference type="PROSITE" id="PS51257">
    <property type="entry name" value="PROKAR_LIPOPROTEIN"/>
    <property type="match status" value="1"/>
</dbReference>
<keyword evidence="3" id="KW-1185">Reference proteome</keyword>
<dbReference type="RefSeq" id="WP_307411698.1">
    <property type="nucleotide sequence ID" value="NZ_JAUSUR010000009.1"/>
</dbReference>
<name>A0ABU0E9D6_9FIRM</name>
<sequence length="210" mass="24300">MKKILAILCLALLLGCSSGLSIDGHIEKLEKIGIQVPDSLETSIDPKTVEINGTVYQDMIYMYILIQSGIGEYDEEKYAYVPTNETVYVFDAEAMNIDNMYANLCDGLSSITKDDFVIENVKQEVIEESEDGIGMYQIEFTINGNVYTAEAEMRYDWIDTNFMLYVNEAIEKEGYDNRLYYTWYTQEVVVLYRDRDWVDEFEALTEIELF</sequence>